<reference evidence="5" key="2">
    <citation type="submission" date="2023-08" db="EMBL/GenBank/DDBJ databases">
        <authorList>
            <person name="Luo J."/>
        </authorList>
    </citation>
    <scope>NUCLEOTIDE SEQUENCE</scope>
    <source>
        <strain evidence="5">DSM 25064</strain>
    </source>
</reference>
<feature type="binding site" evidence="3">
    <location>
        <position position="9"/>
    </location>
    <ligand>
        <name>phosphate</name>
        <dbReference type="ChEBI" id="CHEBI:43474"/>
    </ligand>
</feature>
<evidence type="ECO:0000313" key="6">
    <source>
        <dbReference type="Proteomes" id="UP001178354"/>
    </source>
</evidence>
<dbReference type="GO" id="GO:0005829">
    <property type="term" value="C:cytosol"/>
    <property type="evidence" value="ECO:0007669"/>
    <property type="project" value="TreeGrafter"/>
</dbReference>
<keyword evidence="1 3" id="KW-0328">Glycosyltransferase</keyword>
<keyword evidence="3" id="KW-0660">Purine salvage</keyword>
<dbReference type="NCBIfam" id="NF006599">
    <property type="entry name" value="PRK09136.1"/>
    <property type="match status" value="1"/>
</dbReference>
<dbReference type="InterPro" id="IPR000845">
    <property type="entry name" value="Nucleoside_phosphorylase_d"/>
</dbReference>
<evidence type="ECO:0000259" key="4">
    <source>
        <dbReference type="Pfam" id="PF01048"/>
    </source>
</evidence>
<evidence type="ECO:0000313" key="5">
    <source>
        <dbReference type="EMBL" id="MDP1521205.1"/>
    </source>
</evidence>
<dbReference type="PANTHER" id="PTHR42679">
    <property type="entry name" value="S-METHYL-5'-THIOADENOSINE PHOSPHORYLASE"/>
    <property type="match status" value="1"/>
</dbReference>
<dbReference type="Gene3D" id="3.40.50.1580">
    <property type="entry name" value="Nucleoside phosphorylase domain"/>
    <property type="match status" value="1"/>
</dbReference>
<dbReference type="EMBL" id="JAUUUU010000005">
    <property type="protein sequence ID" value="MDP1521205.1"/>
    <property type="molecule type" value="Genomic_DNA"/>
</dbReference>
<comment type="caution">
    <text evidence="5">The sequence shown here is derived from an EMBL/GenBank/DDBJ whole genome shotgun (WGS) entry which is preliminary data.</text>
</comment>
<feature type="site" description="Important for substrate specificity" evidence="3">
    <location>
        <position position="166"/>
    </location>
</feature>
<dbReference type="SUPFAM" id="SSF53167">
    <property type="entry name" value="Purine and uridine phosphorylases"/>
    <property type="match status" value="1"/>
</dbReference>
<sequence length="246" mass="26149">MKIGIIGGSGLYALDELEVTQRQAVDTPWGKPSDQLVCGSLNGCEVTFIARHGEAHHIPPHRVNYRANLAALQAMSVDAVLAVNVVGGINGEMCPGDLVIPDQVIDYTWNREHTYSDGAGSALQHVDFTEPYDKPLRETLLKAAIASGLPVHGEGVHGVTQGPRLETAAEIRRMANDGCDIVGMTGMPEAALARELGLPYACLALVVNMAAGLAAEPISMEKIEAMMALRMPVVRRLLASACSDLS</sequence>
<feature type="domain" description="Nucleoside phosphorylase" evidence="4">
    <location>
        <begin position="2"/>
        <end position="239"/>
    </location>
</feature>
<dbReference type="CDD" id="cd09010">
    <property type="entry name" value="MTAP_SsMTAPII_like_MTIP"/>
    <property type="match status" value="1"/>
</dbReference>
<comment type="caution">
    <text evidence="3">Lacks conserved residue(s) required for the propagation of feature annotation.</text>
</comment>
<dbReference type="HAMAP" id="MF_01963">
    <property type="entry name" value="MTAP"/>
    <property type="match status" value="1"/>
</dbReference>
<organism evidence="5 6">
    <name type="scientific">Porticoccus litoralis</name>
    <dbReference type="NCBI Taxonomy" id="434086"/>
    <lineage>
        <taxon>Bacteria</taxon>
        <taxon>Pseudomonadati</taxon>
        <taxon>Pseudomonadota</taxon>
        <taxon>Gammaproteobacteria</taxon>
        <taxon>Cellvibrionales</taxon>
        <taxon>Porticoccaceae</taxon>
        <taxon>Porticoccus</taxon>
    </lineage>
</organism>
<comment type="pathway">
    <text evidence="3">Purine metabolism; purine nucleoside salvage.</text>
</comment>
<evidence type="ECO:0000256" key="1">
    <source>
        <dbReference type="ARBA" id="ARBA00022676"/>
    </source>
</evidence>
<dbReference type="NCBIfam" id="TIGR01694">
    <property type="entry name" value="MTAP"/>
    <property type="match status" value="1"/>
</dbReference>
<proteinExistence type="inferred from homology"/>
<comment type="catalytic activity">
    <reaction evidence="3">
        <text>S-methyl-5'-thioinosine + phosphate = 5-(methylsulfanyl)-alpha-D-ribose 1-phosphate + hypoxanthine</text>
        <dbReference type="Rhea" id="RHEA:30643"/>
        <dbReference type="ChEBI" id="CHEBI:17368"/>
        <dbReference type="ChEBI" id="CHEBI:43474"/>
        <dbReference type="ChEBI" id="CHEBI:48595"/>
        <dbReference type="ChEBI" id="CHEBI:58533"/>
        <dbReference type="EC" id="2.4.2.44"/>
    </reaction>
</comment>
<gene>
    <name evidence="5" type="ORF">Q8A57_09515</name>
</gene>
<dbReference type="Proteomes" id="UP001178354">
    <property type="component" value="Unassembled WGS sequence"/>
</dbReference>
<dbReference type="GO" id="GO:0017061">
    <property type="term" value="F:S-methyl-5-thioadenosine phosphorylase activity"/>
    <property type="evidence" value="ECO:0007669"/>
    <property type="project" value="InterPro"/>
</dbReference>
<comment type="similarity">
    <text evidence="3">Belongs to the PNP/MTAP phosphorylase family. MTAP subfamily.</text>
</comment>
<comment type="function">
    <text evidence="3">Catalyzes the reversible phosphorylation of S-methyl-5'-thioinosine (MTI) to hypoxanthine and 5-methylthioribose-1-phosphate. Involved in the breakdown of S-methyl-5'-thioadenosine (MTA), a major by-product of polyamine biosynthesis. Catabolism of (MTA) occurs via deamination to MTI and phosphorolysis to hypoxanthine.</text>
</comment>
<protein>
    <recommendedName>
        <fullName evidence="3">Probable S-methyl-5'-thioinosine phosphorylase</fullName>
        <ecNumber evidence="3">2.4.2.44</ecNumber>
    </recommendedName>
    <alternativeName>
        <fullName evidence="3">5'-methylthioinosine phosphorylase</fullName>
        <shortName evidence="3">MTI phosphorylase</shortName>
        <shortName evidence="3">MTIP</shortName>
    </alternativeName>
</protein>
<accession>A0AAW8B428</accession>
<comment type="subunit">
    <text evidence="3">Homotrimer.</text>
</comment>
<feature type="binding site" evidence="3">
    <location>
        <position position="184"/>
    </location>
    <ligand>
        <name>substrate</name>
    </ligand>
</feature>
<dbReference type="Pfam" id="PF01048">
    <property type="entry name" value="PNP_UDP_1"/>
    <property type="match status" value="1"/>
</dbReference>
<feature type="binding site" evidence="3">
    <location>
        <begin position="51"/>
        <end position="52"/>
    </location>
    <ligand>
        <name>phosphate</name>
        <dbReference type="ChEBI" id="CHEBI:43474"/>
    </ligand>
</feature>
<dbReference type="RefSeq" id="WP_305170869.1">
    <property type="nucleotide sequence ID" value="NZ_JAUUUU010000005.1"/>
</dbReference>
<name>A0AAW8B428_9GAMM</name>
<feature type="site" description="Important for substrate specificity" evidence="3">
    <location>
        <position position="220"/>
    </location>
</feature>
<comment type="miscellaneous">
    <text evidence="3">Although this enzyme belongs to the family of MTA phosphorylases based on sequence homology, it has been shown that conserved amino acid substitutions in the substrate binding pocket convert the substrate specificity of this enzyme from 6-aminopurines to 6-oxopurines.</text>
</comment>
<dbReference type="PANTHER" id="PTHR42679:SF2">
    <property type="entry name" value="S-METHYL-5'-THIOADENOSINE PHOSPHORYLASE"/>
    <property type="match status" value="1"/>
</dbReference>
<feature type="binding site" evidence="3">
    <location>
        <begin position="208"/>
        <end position="210"/>
    </location>
    <ligand>
        <name>substrate</name>
    </ligand>
</feature>
<evidence type="ECO:0000256" key="2">
    <source>
        <dbReference type="ARBA" id="ARBA00022679"/>
    </source>
</evidence>
<evidence type="ECO:0000256" key="3">
    <source>
        <dbReference type="HAMAP-Rule" id="MF_01963"/>
    </source>
</evidence>
<keyword evidence="6" id="KW-1185">Reference proteome</keyword>
<dbReference type="InterPro" id="IPR010044">
    <property type="entry name" value="MTAP"/>
</dbReference>
<dbReference type="GO" id="GO:0006166">
    <property type="term" value="P:purine ribonucleoside salvage"/>
    <property type="evidence" value="ECO:0007669"/>
    <property type="project" value="UniProtKB-UniRule"/>
</dbReference>
<keyword evidence="2 3" id="KW-0808">Transferase</keyword>
<reference evidence="5" key="1">
    <citation type="journal article" date="2010" name="Int. J. Syst. Evol. Microbiol.">
        <title>Porticoccus litoralis gen. nov., sp. nov., a gammaproteobacterium isolated from the Yellow Sea.</title>
        <authorList>
            <person name="Oh H.M."/>
            <person name="Kim H."/>
            <person name="Kim K.M."/>
            <person name="Min G.S."/>
            <person name="Cho J.C."/>
        </authorList>
    </citation>
    <scope>NUCLEOTIDE SEQUENCE</scope>
    <source>
        <strain evidence="5">DSM 25064</strain>
    </source>
</reference>
<dbReference type="GO" id="GO:0019509">
    <property type="term" value="P:L-methionine salvage from methylthioadenosine"/>
    <property type="evidence" value="ECO:0007669"/>
    <property type="project" value="TreeGrafter"/>
</dbReference>
<dbReference type="AlphaFoldDB" id="A0AAW8B428"/>
<dbReference type="InterPro" id="IPR035994">
    <property type="entry name" value="Nucleoside_phosphorylase_sf"/>
</dbReference>
<feature type="binding site" evidence="3">
    <location>
        <position position="185"/>
    </location>
    <ligand>
        <name>phosphate</name>
        <dbReference type="ChEBI" id="CHEBI:43474"/>
    </ligand>
</feature>
<dbReference type="EC" id="2.4.2.44" evidence="3"/>